<feature type="transmembrane region" description="Helical" evidence="1">
    <location>
        <begin position="49"/>
        <end position="66"/>
    </location>
</feature>
<dbReference type="EMBL" id="MGGW01000005">
    <property type="protein sequence ID" value="OGM55093.1"/>
    <property type="molecule type" value="Genomic_DNA"/>
</dbReference>
<reference evidence="2 3" key="1">
    <citation type="journal article" date="2016" name="Nat. Commun.">
        <title>Thousands of microbial genomes shed light on interconnected biogeochemical processes in an aquifer system.</title>
        <authorList>
            <person name="Anantharaman K."/>
            <person name="Brown C.T."/>
            <person name="Hug L.A."/>
            <person name="Sharon I."/>
            <person name="Castelle C.J."/>
            <person name="Probst A.J."/>
            <person name="Thomas B.C."/>
            <person name="Singh A."/>
            <person name="Wilkins M.J."/>
            <person name="Karaoz U."/>
            <person name="Brodie E.L."/>
            <person name="Williams K.H."/>
            <person name="Hubbard S.S."/>
            <person name="Banfield J.F."/>
        </authorList>
    </citation>
    <scope>NUCLEOTIDE SEQUENCE [LARGE SCALE GENOMIC DNA]</scope>
</reference>
<name>A0A1F8ATM6_9BACT</name>
<feature type="transmembrane region" description="Helical" evidence="1">
    <location>
        <begin position="16"/>
        <end position="37"/>
    </location>
</feature>
<keyword evidence="1" id="KW-1133">Transmembrane helix</keyword>
<proteinExistence type="predicted"/>
<organism evidence="2 3">
    <name type="scientific">Candidatus Woesebacteria bacterium RIFCSPHIGHO2_12_FULL_41_24</name>
    <dbReference type="NCBI Taxonomy" id="1802510"/>
    <lineage>
        <taxon>Bacteria</taxon>
        <taxon>Candidatus Woeseibacteriota</taxon>
    </lineage>
</organism>
<dbReference type="Proteomes" id="UP000178603">
    <property type="component" value="Unassembled WGS sequence"/>
</dbReference>
<keyword evidence="1" id="KW-0472">Membrane</keyword>
<accession>A0A1F8ATM6</accession>
<protein>
    <recommendedName>
        <fullName evidence="4">Glycosyltransferase RgtA/B/C/D-like domain-containing protein</fullName>
    </recommendedName>
</protein>
<evidence type="ECO:0000256" key="1">
    <source>
        <dbReference type="SAM" id="Phobius"/>
    </source>
</evidence>
<evidence type="ECO:0008006" key="4">
    <source>
        <dbReference type="Google" id="ProtNLM"/>
    </source>
</evidence>
<feature type="transmembrane region" description="Helical" evidence="1">
    <location>
        <begin position="178"/>
        <end position="194"/>
    </location>
</feature>
<comment type="caution">
    <text evidence="2">The sequence shown here is derived from an EMBL/GenBank/DDBJ whole genome shotgun (WGS) entry which is preliminary data.</text>
</comment>
<sequence>MLKKFFPLAFVLAFNLWIWKIFAFNAAVGLVVIGASVSLWLEFQENTKFHFYATAGLFFILLLFQWKTSSVTSLTYLTEHEKLGQQVRMRGYPPLAFNIAGKTVWLPAANWLEKRKETLIFYKIQTNISEIIDPNLFFFANHPRERVGVVEFEKFPYIFLPAFLLGLASIQKKQVKDLFLGFLPIALIALIGNSNPAGPFAFFPVFAVLVSIGLAPLFLKKKLLIACAIVFVPVFIQVVSYAKY</sequence>
<evidence type="ECO:0000313" key="3">
    <source>
        <dbReference type="Proteomes" id="UP000178603"/>
    </source>
</evidence>
<keyword evidence="1" id="KW-0812">Transmembrane</keyword>
<feature type="transmembrane region" description="Helical" evidence="1">
    <location>
        <begin position="223"/>
        <end position="242"/>
    </location>
</feature>
<evidence type="ECO:0000313" key="2">
    <source>
        <dbReference type="EMBL" id="OGM55093.1"/>
    </source>
</evidence>
<gene>
    <name evidence="2" type="ORF">A3E44_04200</name>
</gene>
<dbReference type="AlphaFoldDB" id="A0A1F8ATM6"/>
<feature type="transmembrane region" description="Helical" evidence="1">
    <location>
        <begin position="200"/>
        <end position="218"/>
    </location>
</feature>